<evidence type="ECO:0000313" key="3">
    <source>
        <dbReference type="EMBL" id="CAB4131336.1"/>
    </source>
</evidence>
<keyword evidence="1" id="KW-1160">Virus entry into host cell</keyword>
<reference evidence="3" key="1">
    <citation type="submission" date="2020-04" db="EMBL/GenBank/DDBJ databases">
        <authorList>
            <person name="Chiriac C."/>
            <person name="Salcher M."/>
            <person name="Ghai R."/>
            <person name="Kavagutti S V."/>
        </authorList>
    </citation>
    <scope>NUCLEOTIDE SEQUENCE</scope>
</reference>
<gene>
    <name evidence="3" type="ORF">UFOVP132_63</name>
</gene>
<evidence type="ECO:0000256" key="1">
    <source>
        <dbReference type="HAMAP-Rule" id="MF_04114"/>
    </source>
</evidence>
<dbReference type="InterPro" id="IPR010823">
    <property type="entry name" value="Portal_Gp20"/>
</dbReference>
<dbReference type="GO" id="GO:0099000">
    <property type="term" value="P:symbiont genome ejection through host cell envelope, contractile tail mechanism"/>
    <property type="evidence" value="ECO:0007669"/>
    <property type="project" value="UniProtKB-UniRule"/>
</dbReference>
<dbReference type="GO" id="GO:0019028">
    <property type="term" value="C:viral capsid"/>
    <property type="evidence" value="ECO:0007669"/>
    <property type="project" value="UniProtKB-UniRule"/>
</dbReference>
<keyword evidence="1" id="KW-0231">Viral genome packaging</keyword>
<feature type="region of interest" description="Disordered" evidence="2">
    <location>
        <begin position="512"/>
        <end position="561"/>
    </location>
</feature>
<keyword evidence="1" id="KW-1242">Viral contractile tail ejection system</keyword>
<sequence>MAELFGFEFKRKVAEDIAPSFSPKENDDGALVVAAGGSFGTYVDLDGTVRTEAELVTKYRDMALQPECDAAIDEIINEMIALDEKELVKINIDELEIPSNLKKAITEEFKNCLNILDFRRHAYEIIRRWYIDGRLYYHKIIDETDPKAGIKELRYIDPRKIRKVREVVRKRVRGGQQGEPVMTKTQNEYYLFNDKGFSFSNRSTAPATAGLKIAKDTILHVTSGLTDTNGTMVLSHLHKAIKPLNQLRTLEDALVIYRLARAPERRVWYIDVGNLPKMKAEQYIRDMMVKHKNRLIYDAESGNVRDDRKFMTMLEDYWLARRDGGKGTEVTTLAGGQNLSQMDDVLYFQKRFYGTLNVPINRINSDALFSLGRATEVTRDELKFSRFISRMRGKFAILFTKMLETQLVLKQIMTIEDFHNIAADIKYDFAKDNYFAELKDGEIADNRINLARNMQDMVGKYYSHEWLRKNILQQSDDDIEEMDEEIIAENESGDPRWINPAILQNEQMEQQMNMPIGPDGQPVPGGQPGDPTGGTDQQPLTDDDGATPDAEHDKQTAKMQQAQSAYNLLINKRNRTLSDEAKLKSATQILSKNK</sequence>
<keyword evidence="1" id="KW-0118">Viral capsid assembly</keyword>
<comment type="subcellular location">
    <subcellularLocation>
        <location evidence="1">Virion</location>
    </subcellularLocation>
    <text evidence="1">Located at a unique 5-fold vertex of the icosahedral capsid.</text>
</comment>
<keyword evidence="1" id="KW-1171">Viral genome ejection through host cell envelope</keyword>
<dbReference type="GO" id="GO:0019076">
    <property type="term" value="P:viral release from host cell"/>
    <property type="evidence" value="ECO:0007669"/>
    <property type="project" value="UniProtKB-UniRule"/>
</dbReference>
<organism evidence="3">
    <name type="scientific">uncultured Caudovirales phage</name>
    <dbReference type="NCBI Taxonomy" id="2100421"/>
    <lineage>
        <taxon>Viruses</taxon>
        <taxon>Duplodnaviria</taxon>
        <taxon>Heunggongvirae</taxon>
        <taxon>Uroviricota</taxon>
        <taxon>Caudoviricetes</taxon>
        <taxon>Peduoviridae</taxon>
        <taxon>Maltschvirus</taxon>
        <taxon>Maltschvirus maltsch</taxon>
    </lineage>
</organism>
<keyword evidence="1" id="KW-1188">Viral release from host cell</keyword>
<proteinExistence type="inferred from homology"/>
<keyword evidence="1" id="KW-0946">Virion</keyword>
<comment type="similarity">
    <text evidence="1">Belongs to the Tevenvirinae portal protein family.</text>
</comment>
<dbReference type="EMBL" id="LR796247">
    <property type="protein sequence ID" value="CAB4131336.1"/>
    <property type="molecule type" value="Genomic_DNA"/>
</dbReference>
<dbReference type="HAMAP" id="MF_04114">
    <property type="entry name" value="PORTAL_T4"/>
    <property type="match status" value="1"/>
</dbReference>
<protein>
    <recommendedName>
        <fullName evidence="1">Portal protein</fullName>
    </recommendedName>
    <alternativeName>
        <fullName evidence="1">gp20</fullName>
    </alternativeName>
</protein>
<keyword evidence="1" id="KW-1162">Viral penetration into host cytoplasm</keyword>
<feature type="compositionally biased region" description="Low complexity" evidence="2">
    <location>
        <begin position="512"/>
        <end position="525"/>
    </location>
</feature>
<dbReference type="Pfam" id="PF07230">
    <property type="entry name" value="Portal_T4"/>
    <property type="match status" value="1"/>
</dbReference>
<evidence type="ECO:0000256" key="2">
    <source>
        <dbReference type="SAM" id="MobiDB-lite"/>
    </source>
</evidence>
<dbReference type="GO" id="GO:0019072">
    <property type="term" value="P:viral genome packaging"/>
    <property type="evidence" value="ECO:0007669"/>
    <property type="project" value="UniProtKB-UniRule"/>
</dbReference>
<keyword evidence="1" id="KW-0167">Capsid protein</keyword>
<name>A0A6J5LDU2_9CAUD</name>
<accession>A0A6J5LDU2</accession>
<comment type="function">
    <text evidence="1">Forms the portal vertex of the capsid. This portal plays critical roles in head assembly, genome packaging, neck/tail attachment, and genome ejection. The portal protein multimerizes as a single ring-shaped homododecamer arranged around a central channel. Binds to the terminase subunits to form the packaging machine.</text>
</comment>
<comment type="subunit">
    <text evidence="1">Homododecamer. Interacts with the large terminase subunit. Interacts with the major capsid protein. Interacts with the capsid vertex protein.</text>
</comment>